<dbReference type="RefSeq" id="WP_088754602.1">
    <property type="nucleotide sequence ID" value="NZ_JARJFG010000013.1"/>
</dbReference>
<dbReference type="Gene3D" id="2.40.160.20">
    <property type="match status" value="1"/>
</dbReference>
<evidence type="ECO:0008006" key="5">
    <source>
        <dbReference type="Google" id="ProtNLM"/>
    </source>
</evidence>
<evidence type="ECO:0000313" key="3">
    <source>
        <dbReference type="EMBL" id="OWY35172.1"/>
    </source>
</evidence>
<comment type="caution">
    <text evidence="3">The sequence shown here is derived from an EMBL/GenBank/DDBJ whole genome shotgun (WGS) entry which is preliminary data.</text>
</comment>
<dbReference type="InterPro" id="IPR005618">
    <property type="entry name" value="OMPW"/>
</dbReference>
<evidence type="ECO:0000256" key="1">
    <source>
        <dbReference type="ARBA" id="ARBA00004442"/>
    </source>
</evidence>
<dbReference type="GO" id="GO:0009279">
    <property type="term" value="C:cell outer membrane"/>
    <property type="evidence" value="ECO:0007669"/>
    <property type="project" value="UniProtKB-SubCell"/>
</dbReference>
<keyword evidence="4" id="KW-1185">Reference proteome</keyword>
<dbReference type="PANTHER" id="PTHR36920:SF1">
    <property type="entry name" value="OUTER MEMBRANE PROTEIN W"/>
    <property type="match status" value="1"/>
</dbReference>
<dbReference type="InterPro" id="IPR011250">
    <property type="entry name" value="OMP/PagP_B-barrel"/>
</dbReference>
<proteinExistence type="predicted"/>
<sequence>MQKQFSLLPKIAALSVMAACAAPAMAQTAGSNVVSVGWFHLAPQDSSEILRKNDGPGAGPIPGSGSTVKSADTLGLAFTRYLTDNFSLTADLGIPPTFKLDGTGTLAGVGEIGKAKQWSPAIVAKYHFGDGNSAFRPFVGAGVTYVWYDNVELTSNFQRTISSKYTNGAISSAKSSASLSSSWAPVLTVGANYNFDKNWSVGLSVSYIPLKTDATITTELPAVAGGTTHSSTSLTINPIVTFLSVGYRF</sequence>
<gene>
    <name evidence="3" type="ORF">CEJ45_07790</name>
</gene>
<organism evidence="3 4">
    <name type="scientific">Herbaspirillum aquaticum</name>
    <dbReference type="NCBI Taxonomy" id="568783"/>
    <lineage>
        <taxon>Bacteria</taxon>
        <taxon>Pseudomonadati</taxon>
        <taxon>Pseudomonadota</taxon>
        <taxon>Betaproteobacteria</taxon>
        <taxon>Burkholderiales</taxon>
        <taxon>Oxalobacteraceae</taxon>
        <taxon>Herbaspirillum</taxon>
    </lineage>
</organism>
<dbReference type="Pfam" id="PF03922">
    <property type="entry name" value="OmpW"/>
    <property type="match status" value="1"/>
</dbReference>
<reference evidence="3 4" key="1">
    <citation type="journal article" date="2010" name="Int. J. Syst. Evol. Microbiol.">
        <title>Reclassification of Herbaspirillum putei as a later heterotypic synonym of Herbaspirillum huttiense, with the description of H. huttiense subsp. huttiense subsp. nov. and H. huttiense subsp. putei subsp. nov., comb. nov., and description of Herbaspirillum aquaticum sp. nov.</title>
        <authorList>
            <person name="Dobritsa A.P."/>
            <person name="Reddy M.C."/>
            <person name="Samadpour M."/>
        </authorList>
    </citation>
    <scope>NUCLEOTIDE SEQUENCE [LARGE SCALE GENOMIC DNA]</scope>
    <source>
        <strain evidence="3 4">IEH 4430</strain>
    </source>
</reference>
<name>A0A225SVA1_9BURK</name>
<feature type="chain" id="PRO_5012126795" description="OmpW family protein" evidence="2">
    <location>
        <begin position="27"/>
        <end position="249"/>
    </location>
</feature>
<dbReference type="AlphaFoldDB" id="A0A225SVA1"/>
<dbReference type="GO" id="GO:0055085">
    <property type="term" value="P:transmembrane transport"/>
    <property type="evidence" value="ECO:0007669"/>
    <property type="project" value="TreeGrafter"/>
</dbReference>
<dbReference type="SUPFAM" id="SSF56925">
    <property type="entry name" value="OMPA-like"/>
    <property type="match status" value="1"/>
</dbReference>
<evidence type="ECO:0000313" key="4">
    <source>
        <dbReference type="Proteomes" id="UP000214747"/>
    </source>
</evidence>
<accession>A0A225SVA1</accession>
<evidence type="ECO:0000256" key="2">
    <source>
        <dbReference type="SAM" id="SignalP"/>
    </source>
</evidence>
<feature type="signal peptide" evidence="2">
    <location>
        <begin position="1"/>
        <end position="26"/>
    </location>
</feature>
<dbReference type="Proteomes" id="UP000214747">
    <property type="component" value="Unassembled WGS sequence"/>
</dbReference>
<keyword evidence="2" id="KW-0732">Signal</keyword>
<dbReference type="PANTHER" id="PTHR36920">
    <property type="match status" value="1"/>
</dbReference>
<comment type="subcellular location">
    <subcellularLocation>
        <location evidence="1">Cell outer membrane</location>
    </subcellularLocation>
</comment>
<protein>
    <recommendedName>
        <fullName evidence="5">OmpW family protein</fullName>
    </recommendedName>
</protein>
<dbReference type="EMBL" id="NJGV01000006">
    <property type="protein sequence ID" value="OWY35172.1"/>
    <property type="molecule type" value="Genomic_DNA"/>
</dbReference>